<evidence type="ECO:0000313" key="1">
    <source>
        <dbReference type="EMBL" id="KAG7040344.1"/>
    </source>
</evidence>
<evidence type="ECO:0000313" key="2">
    <source>
        <dbReference type="Proteomes" id="UP000699042"/>
    </source>
</evidence>
<sequence length="177" mass="19692">MHTESLPDYLTIPGKTIPSFHCRVGRKHNDRQPLPVNTYGYPVPGVQEPTPTSVMARDYIASDQTWESILAHGPMEALITSLSVRALLLSPSSRRLTKSTPMSRSFVYSVEAFAPPPPHFQNLPIPFKMILGGPSETFPWTLSRKTFKTKELGFCHGSCPFSVADPHFGRLGARDRV</sequence>
<dbReference type="Proteomes" id="UP000699042">
    <property type="component" value="Unassembled WGS sequence"/>
</dbReference>
<protein>
    <submittedName>
        <fullName evidence="1">FAD/NAD(P)-binding domain-containing protein</fullName>
    </submittedName>
</protein>
<reference evidence="1" key="1">
    <citation type="submission" date="2021-05" db="EMBL/GenBank/DDBJ databases">
        <title>Comparative genomics of three Colletotrichum scovillei strains and genetic complementation revealed genes involved fungal growth and virulence on chili pepper.</title>
        <authorList>
            <person name="Hsieh D.-K."/>
            <person name="Chuang S.-C."/>
            <person name="Chen C.-Y."/>
            <person name="Chao Y.-T."/>
            <person name="Lu M.-Y.J."/>
            <person name="Lee M.-H."/>
            <person name="Shih M.-C."/>
        </authorList>
    </citation>
    <scope>NUCLEOTIDE SEQUENCE</scope>
    <source>
        <strain evidence="1">Coll-153</strain>
    </source>
</reference>
<dbReference type="AlphaFoldDB" id="A0A9P7U7C8"/>
<comment type="caution">
    <text evidence="1">The sequence shown here is derived from an EMBL/GenBank/DDBJ whole genome shotgun (WGS) entry which is preliminary data.</text>
</comment>
<organism evidence="1 2">
    <name type="scientific">Colletotrichum scovillei</name>
    <dbReference type="NCBI Taxonomy" id="1209932"/>
    <lineage>
        <taxon>Eukaryota</taxon>
        <taxon>Fungi</taxon>
        <taxon>Dikarya</taxon>
        <taxon>Ascomycota</taxon>
        <taxon>Pezizomycotina</taxon>
        <taxon>Sordariomycetes</taxon>
        <taxon>Hypocreomycetidae</taxon>
        <taxon>Glomerellales</taxon>
        <taxon>Glomerellaceae</taxon>
        <taxon>Colletotrichum</taxon>
        <taxon>Colletotrichum acutatum species complex</taxon>
    </lineage>
</organism>
<gene>
    <name evidence="1" type="ORF">JMJ77_003348</name>
</gene>
<name>A0A9P7U7C8_9PEZI</name>
<accession>A0A9P7U7C8</accession>
<keyword evidence="2" id="KW-1185">Reference proteome</keyword>
<proteinExistence type="predicted"/>
<dbReference type="EMBL" id="JAESDN010000029">
    <property type="protein sequence ID" value="KAG7040344.1"/>
    <property type="molecule type" value="Genomic_DNA"/>
</dbReference>